<evidence type="ECO:0000313" key="1">
    <source>
        <dbReference type="EMBL" id="RNF59946.1"/>
    </source>
</evidence>
<dbReference type="OrthoDB" id="9152630at2"/>
<gene>
    <name evidence="1" type="ORF">EC580_09875</name>
</gene>
<dbReference type="EMBL" id="RIZI01000178">
    <property type="protein sequence ID" value="RNF59946.1"/>
    <property type="molecule type" value="Genomic_DNA"/>
</dbReference>
<protein>
    <submittedName>
        <fullName evidence="1">Uncharacterized protein</fullName>
    </submittedName>
</protein>
<reference evidence="1" key="1">
    <citation type="submission" date="2018-10" db="EMBL/GenBank/DDBJ databases">
        <title>Acidithiobacillus sulfuriphilus sp. nov.: an extremely acidophilic sulfur-oxidizing chemolithotroph isolated from a neutral pH environment.</title>
        <authorList>
            <person name="Falagan C."/>
            <person name="Moya-Beltran A."/>
            <person name="Quatrini R."/>
            <person name="Johnson D.B."/>
        </authorList>
    </citation>
    <scope>NUCLEOTIDE SEQUENCE [LARGE SCALE GENOMIC DNA]</scope>
    <source>
        <strain evidence="1">CJ-2</strain>
    </source>
</reference>
<accession>A0A3M8QUN1</accession>
<proteinExistence type="predicted"/>
<comment type="caution">
    <text evidence="1">The sequence shown here is derived from an EMBL/GenBank/DDBJ whole genome shotgun (WGS) entry which is preliminary data.</text>
</comment>
<name>A0A3M8QUN1_9PROT</name>
<organism evidence="1">
    <name type="scientific">Acidithiobacillus sulfuriphilus</name>
    <dbReference type="NCBI Taxonomy" id="1867749"/>
    <lineage>
        <taxon>Bacteria</taxon>
        <taxon>Pseudomonadati</taxon>
        <taxon>Pseudomonadota</taxon>
        <taxon>Acidithiobacillia</taxon>
        <taxon>Acidithiobacillales</taxon>
        <taxon>Acidithiobacillaceae</taxon>
        <taxon>Acidithiobacillus</taxon>
    </lineage>
</organism>
<sequence length="137" mass="15038">MGEGCGSVGKIMSEAFDLQAAWMRKSQGDIKAFFEALAASLEAGFPGQVEVHRKKDGIFSKSSHVEGLSIRTQNYQFHLEREGAGLRAIRAREVRGVVLKRDDLAIGEWLESLTTELAGVSGDLVKTRDALHDFLMS</sequence>
<dbReference type="AlphaFoldDB" id="A0A3M8QUN1"/>